<feature type="coiled-coil region" evidence="1">
    <location>
        <begin position="435"/>
        <end position="525"/>
    </location>
</feature>
<feature type="region of interest" description="Disordered" evidence="2">
    <location>
        <begin position="265"/>
        <end position="304"/>
    </location>
</feature>
<evidence type="ECO:0000313" key="3">
    <source>
        <dbReference type="EMBL" id="KAF0296897.1"/>
    </source>
</evidence>
<accession>A0A6A4VKJ5</accession>
<dbReference type="PANTHER" id="PTHR36170">
    <property type="entry name" value="CENTROSOMAL PROTEIN OF 89 KDA"/>
    <property type="match status" value="1"/>
</dbReference>
<dbReference type="AlphaFoldDB" id="A0A6A4VKJ5"/>
<dbReference type="PANTHER" id="PTHR36170:SF1">
    <property type="entry name" value="CENTROSOMAL PROTEIN OF 89 KDA"/>
    <property type="match status" value="1"/>
</dbReference>
<feature type="coiled-coil region" evidence="1">
    <location>
        <begin position="551"/>
        <end position="598"/>
    </location>
</feature>
<dbReference type="Proteomes" id="UP000440578">
    <property type="component" value="Unassembled WGS sequence"/>
</dbReference>
<dbReference type="GO" id="GO:0097539">
    <property type="term" value="C:ciliary transition fiber"/>
    <property type="evidence" value="ECO:0007669"/>
    <property type="project" value="TreeGrafter"/>
</dbReference>
<dbReference type="InterPro" id="IPR029393">
    <property type="entry name" value="FUS1"/>
</dbReference>
<protein>
    <submittedName>
        <fullName evidence="3">Centrosomal protein</fullName>
    </submittedName>
</protein>
<keyword evidence="4" id="KW-1185">Reference proteome</keyword>
<dbReference type="GO" id="GO:0005814">
    <property type="term" value="C:centriole"/>
    <property type="evidence" value="ECO:0007669"/>
    <property type="project" value="InterPro"/>
</dbReference>
<comment type="caution">
    <text evidence="3">The sequence shown here is derived from an EMBL/GenBank/DDBJ whole genome shotgun (WGS) entry which is preliminary data.</text>
</comment>
<gene>
    <name evidence="3" type="primary">CEP89_2</name>
    <name evidence="3" type="ORF">FJT64_005637</name>
</gene>
<dbReference type="GO" id="GO:0060271">
    <property type="term" value="P:cilium assembly"/>
    <property type="evidence" value="ECO:0007669"/>
    <property type="project" value="InterPro"/>
</dbReference>
<feature type="region of interest" description="Disordered" evidence="2">
    <location>
        <begin position="179"/>
        <end position="229"/>
    </location>
</feature>
<feature type="region of interest" description="Disordered" evidence="2">
    <location>
        <begin position="798"/>
        <end position="818"/>
    </location>
</feature>
<sequence>MGGTVSRAGRALFSHSSEAPPSTEEVRGGASAVRLPCKATALVLTRRGSMYLDEDDDLAHEFFEQVPARQPGRTRMRRVNVRKLRPQGLVKYRFPRLHVDFPITSRVLNALLPPCALVAVADVVAAPRRLSVSQYGRGDTTYVPAESLNPPTPLAALRAAPALPPAPAPRGSLTLSAERLGAEPQEREDRDVEAPEAEREGAAAEALEPPQWREEGSVAQGETTVTTDLQPIREAQKFQSADDLNPPSPSRGLDRLHVSAPDLSSLRGRAAAPPPPRLVAPPPPPQPPPPEAGDAVYDKPRRRPVTVPVDRLVEEVTALRRDNYQLRHMVHRSQTAATGGESAERERGRREDQLRSARRHTDRLAREADQLAEANRRLAAENSRLRAQPDRQDSAALRQLVVRLSEQLSRQLGQPPAEADLLSRLNDPRRLPPLLEAYDQVKAELTEQTERLRSELSELRQQLQQLTEENEKLHADAAEAQTKPGVTHHEWRQLSENARLVIEENQLLTDQVQILKEKQAELTAEHHRREAELSSRLTDLQQTVTEQRARLEAEQAGRQQLADERDRLLQQLERSIPREQHEQAVAECRRLFEELRSRYGSERLSLLSDVEAQQSERRRLVVQLTEAATQRAAADTKLRAANKTIARLERRISSLQGELDSAQKVNSEASEHLAEVLSATDQLMAERSQLARLNSSQLSDGDKLMERFGDERAHNLRLRDKIKSVRRECQQQLERADAELAELSRAHELRSAEYERQLAFLRARLADEQRQLETARTDNRRVTEELNVLSRAATAENQKLKEQLQLVPERDSGASDGK</sequence>
<proteinExistence type="predicted"/>
<organism evidence="3 4">
    <name type="scientific">Amphibalanus amphitrite</name>
    <name type="common">Striped barnacle</name>
    <name type="synonym">Balanus amphitrite</name>
    <dbReference type="NCBI Taxonomy" id="1232801"/>
    <lineage>
        <taxon>Eukaryota</taxon>
        <taxon>Metazoa</taxon>
        <taxon>Ecdysozoa</taxon>
        <taxon>Arthropoda</taxon>
        <taxon>Crustacea</taxon>
        <taxon>Multicrustacea</taxon>
        <taxon>Cirripedia</taxon>
        <taxon>Thoracica</taxon>
        <taxon>Thoracicalcarea</taxon>
        <taxon>Balanomorpha</taxon>
        <taxon>Balanoidea</taxon>
        <taxon>Balanidae</taxon>
        <taxon>Amphibalaninae</taxon>
        <taxon>Amphibalanus</taxon>
    </lineage>
</organism>
<feature type="compositionally biased region" description="Polar residues" evidence="2">
    <location>
        <begin position="220"/>
        <end position="229"/>
    </location>
</feature>
<keyword evidence="1" id="KW-0175">Coiled coil</keyword>
<reference evidence="3 4" key="1">
    <citation type="submission" date="2019-07" db="EMBL/GenBank/DDBJ databases">
        <title>Draft genome assembly of a fouling barnacle, Amphibalanus amphitrite (Darwin, 1854): The first reference genome for Thecostraca.</title>
        <authorList>
            <person name="Kim W."/>
        </authorList>
    </citation>
    <scope>NUCLEOTIDE SEQUENCE [LARGE SCALE GENOMIC DNA]</scope>
    <source>
        <strain evidence="3">SNU_AA5</strain>
        <tissue evidence="3">Soma without cirri and trophi</tissue>
    </source>
</reference>
<feature type="coiled-coil region" evidence="1">
    <location>
        <begin position="631"/>
        <end position="665"/>
    </location>
</feature>
<dbReference type="Pfam" id="PF15000">
    <property type="entry name" value="TUSC2"/>
    <property type="match status" value="1"/>
</dbReference>
<dbReference type="GO" id="GO:0007268">
    <property type="term" value="P:chemical synaptic transmission"/>
    <property type="evidence" value="ECO:0007669"/>
    <property type="project" value="InterPro"/>
</dbReference>
<evidence type="ECO:0000256" key="2">
    <source>
        <dbReference type="SAM" id="MobiDB-lite"/>
    </source>
</evidence>
<feature type="compositionally biased region" description="Basic and acidic residues" evidence="2">
    <location>
        <begin position="342"/>
        <end position="355"/>
    </location>
</feature>
<evidence type="ECO:0000256" key="1">
    <source>
        <dbReference type="SAM" id="Coils"/>
    </source>
</evidence>
<feature type="compositionally biased region" description="Basic and acidic residues" evidence="2">
    <location>
        <begin position="180"/>
        <end position="202"/>
    </location>
</feature>
<dbReference type="GO" id="GO:0007005">
    <property type="term" value="P:mitochondrion organization"/>
    <property type="evidence" value="ECO:0007669"/>
    <property type="project" value="InterPro"/>
</dbReference>
<feature type="compositionally biased region" description="Pro residues" evidence="2">
    <location>
        <begin position="272"/>
        <end position="291"/>
    </location>
</feature>
<feature type="region of interest" description="Disordered" evidence="2">
    <location>
        <begin position="329"/>
        <end position="366"/>
    </location>
</feature>
<evidence type="ECO:0000313" key="4">
    <source>
        <dbReference type="Proteomes" id="UP000440578"/>
    </source>
</evidence>
<feature type="region of interest" description="Disordered" evidence="2">
    <location>
        <begin position="1"/>
        <end position="29"/>
    </location>
</feature>
<dbReference type="EMBL" id="VIIS01001525">
    <property type="protein sequence ID" value="KAF0296897.1"/>
    <property type="molecule type" value="Genomic_DNA"/>
</dbReference>
<dbReference type="OrthoDB" id="6369898at2759"/>
<dbReference type="InterPro" id="IPR033545">
    <property type="entry name" value="CEP89"/>
</dbReference>
<name>A0A6A4VKJ5_AMPAM</name>
<dbReference type="GO" id="GO:0045202">
    <property type="term" value="C:synapse"/>
    <property type="evidence" value="ECO:0007669"/>
    <property type="project" value="GOC"/>
</dbReference>